<comment type="caution">
    <text evidence="1">The sequence shown here is derived from an EMBL/GenBank/DDBJ whole genome shotgun (WGS) entry which is preliminary data.</text>
</comment>
<sequence>MRERGEGDVPGLNYFLHQSSATKSRLHAFLKHLNNNVDEYDTKEQLAAMAHHVGPCLGQPGPTKPSILMGHGWALFVVLRAGLARLNTHL</sequence>
<keyword evidence="2" id="KW-1185">Reference proteome</keyword>
<organism evidence="1 2">
    <name type="scientific">Zizania palustris</name>
    <name type="common">Northern wild rice</name>
    <dbReference type="NCBI Taxonomy" id="103762"/>
    <lineage>
        <taxon>Eukaryota</taxon>
        <taxon>Viridiplantae</taxon>
        <taxon>Streptophyta</taxon>
        <taxon>Embryophyta</taxon>
        <taxon>Tracheophyta</taxon>
        <taxon>Spermatophyta</taxon>
        <taxon>Magnoliopsida</taxon>
        <taxon>Liliopsida</taxon>
        <taxon>Poales</taxon>
        <taxon>Poaceae</taxon>
        <taxon>BOP clade</taxon>
        <taxon>Oryzoideae</taxon>
        <taxon>Oryzeae</taxon>
        <taxon>Zizaniinae</taxon>
        <taxon>Zizania</taxon>
    </lineage>
</organism>
<name>A0A8J5T902_ZIZPA</name>
<accession>A0A8J5T902</accession>
<dbReference type="AlphaFoldDB" id="A0A8J5T902"/>
<dbReference type="Proteomes" id="UP000729402">
    <property type="component" value="Unassembled WGS sequence"/>
</dbReference>
<evidence type="ECO:0000313" key="2">
    <source>
        <dbReference type="Proteomes" id="UP000729402"/>
    </source>
</evidence>
<protein>
    <submittedName>
        <fullName evidence="1">Uncharacterized protein</fullName>
    </submittedName>
</protein>
<proteinExistence type="predicted"/>
<reference evidence="1" key="2">
    <citation type="submission" date="2021-02" db="EMBL/GenBank/DDBJ databases">
        <authorList>
            <person name="Kimball J.A."/>
            <person name="Haas M.W."/>
            <person name="Macchietto M."/>
            <person name="Kono T."/>
            <person name="Duquette J."/>
            <person name="Shao M."/>
        </authorList>
    </citation>
    <scope>NUCLEOTIDE SEQUENCE</scope>
    <source>
        <tissue evidence="1">Fresh leaf tissue</tissue>
    </source>
</reference>
<evidence type="ECO:0000313" key="1">
    <source>
        <dbReference type="EMBL" id="KAG8075713.1"/>
    </source>
</evidence>
<dbReference type="EMBL" id="JAAALK010000283">
    <property type="protein sequence ID" value="KAG8075713.1"/>
    <property type="molecule type" value="Genomic_DNA"/>
</dbReference>
<gene>
    <name evidence="1" type="ORF">GUJ93_ZPchr0006g40888</name>
</gene>
<reference evidence="1" key="1">
    <citation type="journal article" date="2021" name="bioRxiv">
        <title>Whole Genome Assembly and Annotation of Northern Wild Rice, Zizania palustris L., Supports a Whole Genome Duplication in the Zizania Genus.</title>
        <authorList>
            <person name="Haas M."/>
            <person name="Kono T."/>
            <person name="Macchietto M."/>
            <person name="Millas R."/>
            <person name="McGilp L."/>
            <person name="Shao M."/>
            <person name="Duquette J."/>
            <person name="Hirsch C.N."/>
            <person name="Kimball J."/>
        </authorList>
    </citation>
    <scope>NUCLEOTIDE SEQUENCE</scope>
    <source>
        <tissue evidence="1">Fresh leaf tissue</tissue>
    </source>
</reference>